<dbReference type="SUPFAM" id="SSF103088">
    <property type="entry name" value="OmpA-like"/>
    <property type="match status" value="1"/>
</dbReference>
<dbReference type="InterPro" id="IPR036737">
    <property type="entry name" value="OmpA-like_sf"/>
</dbReference>
<keyword evidence="4 8" id="KW-0812">Transmembrane</keyword>
<sequence length="281" mass="31352">MKRQKDEEGGQEWLNTYADMITLVLTFFVLLYSISNVNLTKLEEVASAMQRQLGIEAKTEIEDVPSDLKYPVVGEGAQAPEDAEAPLQQTQQQYQASAREMADMARDIQTYFDSENLDAVVSNSENAVYIRFKNDLLFAPDNANLTDASKSMLDAVGIMLKEKQDNILAIYINGHTAQAANSLINDRLLSSERADNVAIYLEEQVGIPPKKLICRGYGKYYPIADNTTREGREQNRRVDMIILGTGYKPPDTVQGMETMDPLFPVTMPGDETMMQEGTASD</sequence>
<dbReference type="Proteomes" id="UP000284543">
    <property type="component" value="Unassembled WGS sequence"/>
</dbReference>
<comment type="caution">
    <text evidence="10">The sequence shown here is derived from an EMBL/GenBank/DDBJ whole genome shotgun (WGS) entry which is preliminary data.</text>
</comment>
<keyword evidence="10" id="KW-0282">Flagellum</keyword>
<dbReference type="InterPro" id="IPR025713">
    <property type="entry name" value="MotB-like_N_dom"/>
</dbReference>
<keyword evidence="10" id="KW-0966">Cell projection</keyword>
<keyword evidence="10" id="KW-0969">Cilium</keyword>
<comment type="similarity">
    <text evidence="2">Belongs to the MotB family.</text>
</comment>
<evidence type="ECO:0000313" key="13">
    <source>
        <dbReference type="Proteomes" id="UP000284543"/>
    </source>
</evidence>
<dbReference type="EMBL" id="QRZM01000001">
    <property type="protein sequence ID" value="RGV78325.1"/>
    <property type="molecule type" value="Genomic_DNA"/>
</dbReference>
<dbReference type="InterPro" id="IPR006665">
    <property type="entry name" value="OmpA-like"/>
</dbReference>
<dbReference type="AlphaFoldDB" id="A0A412ZDP6"/>
<dbReference type="PANTHER" id="PTHR30329:SF21">
    <property type="entry name" value="LIPOPROTEIN YIAD-RELATED"/>
    <property type="match status" value="1"/>
</dbReference>
<evidence type="ECO:0000259" key="9">
    <source>
        <dbReference type="PROSITE" id="PS51123"/>
    </source>
</evidence>
<evidence type="ECO:0000256" key="6">
    <source>
        <dbReference type="ARBA" id="ARBA00023136"/>
    </source>
</evidence>
<dbReference type="Proteomes" id="UP000283975">
    <property type="component" value="Unassembled WGS sequence"/>
</dbReference>
<keyword evidence="6 7" id="KW-0472">Membrane</keyword>
<dbReference type="InterPro" id="IPR050330">
    <property type="entry name" value="Bact_OuterMem_StrucFunc"/>
</dbReference>
<name>A0A412ZDP6_9FIRM</name>
<evidence type="ECO:0000256" key="2">
    <source>
        <dbReference type="ARBA" id="ARBA00008914"/>
    </source>
</evidence>
<protein>
    <submittedName>
        <fullName evidence="10">Flagellar motor protein MotB</fullName>
    </submittedName>
</protein>
<feature type="domain" description="OmpA-like" evidence="9">
    <location>
        <begin position="125"/>
        <end position="246"/>
    </location>
</feature>
<evidence type="ECO:0000313" key="10">
    <source>
        <dbReference type="EMBL" id="RGV78325.1"/>
    </source>
</evidence>
<evidence type="ECO:0000256" key="3">
    <source>
        <dbReference type="ARBA" id="ARBA00022475"/>
    </source>
</evidence>
<evidence type="ECO:0000313" key="11">
    <source>
        <dbReference type="EMBL" id="RHC55572.1"/>
    </source>
</evidence>
<proteinExistence type="inferred from homology"/>
<evidence type="ECO:0000256" key="5">
    <source>
        <dbReference type="ARBA" id="ARBA00022989"/>
    </source>
</evidence>
<dbReference type="PROSITE" id="PS51123">
    <property type="entry name" value="OMPA_2"/>
    <property type="match status" value="1"/>
</dbReference>
<comment type="subcellular location">
    <subcellularLocation>
        <location evidence="1">Cell membrane</location>
        <topology evidence="1">Single-pass membrane protein</topology>
    </subcellularLocation>
</comment>
<evidence type="ECO:0000256" key="7">
    <source>
        <dbReference type="PROSITE-ProRule" id="PRU00473"/>
    </source>
</evidence>
<reference evidence="12 13" key="1">
    <citation type="submission" date="2018-08" db="EMBL/GenBank/DDBJ databases">
        <title>A genome reference for cultivated species of the human gut microbiota.</title>
        <authorList>
            <person name="Zou Y."/>
            <person name="Xue W."/>
            <person name="Luo G."/>
        </authorList>
    </citation>
    <scope>NUCLEOTIDE SEQUENCE [LARGE SCALE GENOMIC DNA]</scope>
    <source>
        <strain evidence="10 13">AF14-18</strain>
        <strain evidence="11 12">AM35-14</strain>
    </source>
</reference>
<dbReference type="GeneID" id="23115597"/>
<dbReference type="RefSeq" id="WP_002570436.1">
    <property type="nucleotide sequence ID" value="NZ_BAABXO010000003.1"/>
</dbReference>
<keyword evidence="3" id="KW-1003">Cell membrane</keyword>
<accession>A0A412ZDP6</accession>
<dbReference type="GO" id="GO:0005886">
    <property type="term" value="C:plasma membrane"/>
    <property type="evidence" value="ECO:0007669"/>
    <property type="project" value="UniProtKB-SubCell"/>
</dbReference>
<dbReference type="Pfam" id="PF13677">
    <property type="entry name" value="MotB_plug"/>
    <property type="match status" value="1"/>
</dbReference>
<evidence type="ECO:0000256" key="8">
    <source>
        <dbReference type="SAM" id="Phobius"/>
    </source>
</evidence>
<feature type="transmembrane region" description="Helical" evidence="8">
    <location>
        <begin position="12"/>
        <end position="34"/>
    </location>
</feature>
<dbReference type="Pfam" id="PF00691">
    <property type="entry name" value="OmpA"/>
    <property type="match status" value="1"/>
</dbReference>
<dbReference type="CDD" id="cd07185">
    <property type="entry name" value="OmpA_C-like"/>
    <property type="match status" value="1"/>
</dbReference>
<evidence type="ECO:0000256" key="4">
    <source>
        <dbReference type="ARBA" id="ARBA00022692"/>
    </source>
</evidence>
<dbReference type="Gene3D" id="3.30.1330.60">
    <property type="entry name" value="OmpA-like domain"/>
    <property type="match status" value="1"/>
</dbReference>
<gene>
    <name evidence="11" type="ORF">DW839_13740</name>
    <name evidence="10" type="ORF">DWW02_00875</name>
</gene>
<evidence type="ECO:0000256" key="1">
    <source>
        <dbReference type="ARBA" id="ARBA00004162"/>
    </source>
</evidence>
<evidence type="ECO:0000313" key="12">
    <source>
        <dbReference type="Proteomes" id="UP000283975"/>
    </source>
</evidence>
<keyword evidence="5 8" id="KW-1133">Transmembrane helix</keyword>
<organism evidence="10 13">
    <name type="scientific">Enterocloster bolteae</name>
    <dbReference type="NCBI Taxonomy" id="208479"/>
    <lineage>
        <taxon>Bacteria</taxon>
        <taxon>Bacillati</taxon>
        <taxon>Bacillota</taxon>
        <taxon>Clostridia</taxon>
        <taxon>Lachnospirales</taxon>
        <taxon>Lachnospiraceae</taxon>
        <taxon>Enterocloster</taxon>
    </lineage>
</organism>
<dbReference type="EMBL" id="QSHZ01000013">
    <property type="protein sequence ID" value="RHC55572.1"/>
    <property type="molecule type" value="Genomic_DNA"/>
</dbReference>
<dbReference type="PANTHER" id="PTHR30329">
    <property type="entry name" value="STATOR ELEMENT OF FLAGELLAR MOTOR COMPLEX"/>
    <property type="match status" value="1"/>
</dbReference>